<dbReference type="EMBL" id="JARYMX010000007">
    <property type="protein sequence ID" value="KAJ9540041.1"/>
    <property type="molecule type" value="Genomic_DNA"/>
</dbReference>
<evidence type="ECO:0000313" key="1">
    <source>
        <dbReference type="EMBL" id="KAJ9540041.1"/>
    </source>
</evidence>
<evidence type="ECO:0000313" key="2">
    <source>
        <dbReference type="Proteomes" id="UP001172457"/>
    </source>
</evidence>
<name>A0AA38SP57_9ASTR</name>
<reference evidence="1" key="1">
    <citation type="submission" date="2023-03" db="EMBL/GenBank/DDBJ databases">
        <title>Chromosome-scale reference genome and RAD-based genetic map of yellow starthistle (Centaurea solstitialis) reveal putative structural variation and QTLs associated with invader traits.</title>
        <authorList>
            <person name="Reatini B."/>
            <person name="Cang F.A."/>
            <person name="Jiang Q."/>
            <person name="Mckibben M.T.W."/>
            <person name="Barker M.S."/>
            <person name="Rieseberg L.H."/>
            <person name="Dlugosch K.M."/>
        </authorList>
    </citation>
    <scope>NUCLEOTIDE SEQUENCE</scope>
    <source>
        <strain evidence="1">CAN-66</strain>
        <tissue evidence="1">Leaf</tissue>
    </source>
</reference>
<proteinExistence type="predicted"/>
<dbReference type="Proteomes" id="UP001172457">
    <property type="component" value="Chromosome 7"/>
</dbReference>
<dbReference type="AlphaFoldDB" id="A0AA38SP57"/>
<accession>A0AA38SP57</accession>
<keyword evidence="2" id="KW-1185">Reference proteome</keyword>
<sequence>MAKKFYVCGNSSHSYVTDDPSTICPSCHFRLNKELSYVAGSGAKRLTTEGGGFVKPLVAYMITDDLECGVDVAKGII</sequence>
<protein>
    <submittedName>
        <fullName evidence="1">Uncharacterized protein</fullName>
    </submittedName>
</protein>
<organism evidence="1 2">
    <name type="scientific">Centaurea solstitialis</name>
    <name type="common">yellow star-thistle</name>
    <dbReference type="NCBI Taxonomy" id="347529"/>
    <lineage>
        <taxon>Eukaryota</taxon>
        <taxon>Viridiplantae</taxon>
        <taxon>Streptophyta</taxon>
        <taxon>Embryophyta</taxon>
        <taxon>Tracheophyta</taxon>
        <taxon>Spermatophyta</taxon>
        <taxon>Magnoliopsida</taxon>
        <taxon>eudicotyledons</taxon>
        <taxon>Gunneridae</taxon>
        <taxon>Pentapetalae</taxon>
        <taxon>asterids</taxon>
        <taxon>campanulids</taxon>
        <taxon>Asterales</taxon>
        <taxon>Asteraceae</taxon>
        <taxon>Carduoideae</taxon>
        <taxon>Cardueae</taxon>
        <taxon>Centaureinae</taxon>
        <taxon>Centaurea</taxon>
    </lineage>
</organism>
<gene>
    <name evidence="1" type="ORF">OSB04_026547</name>
</gene>
<comment type="caution">
    <text evidence="1">The sequence shown here is derived from an EMBL/GenBank/DDBJ whole genome shotgun (WGS) entry which is preliminary data.</text>
</comment>